<dbReference type="RefSeq" id="WP_125095372.1">
    <property type="nucleotide sequence ID" value="NZ_RRUE01000001.1"/>
</dbReference>
<dbReference type="PRINTS" id="PR00411">
    <property type="entry name" value="PNDRDTASEI"/>
</dbReference>
<comment type="caution">
    <text evidence="13">The sequence shown here is derived from an EMBL/GenBank/DDBJ whole genome shotgun (WGS) entry which is preliminary data.</text>
</comment>
<dbReference type="Gene3D" id="3.30.390.30">
    <property type="match status" value="1"/>
</dbReference>
<proteinExistence type="inferred from homology"/>
<dbReference type="GO" id="GO:0034599">
    <property type="term" value="P:cellular response to oxidative stress"/>
    <property type="evidence" value="ECO:0007669"/>
    <property type="project" value="TreeGrafter"/>
</dbReference>
<evidence type="ECO:0000313" key="13">
    <source>
        <dbReference type="EMBL" id="RRN45946.1"/>
    </source>
</evidence>
<dbReference type="PANTHER" id="PTHR42737:SF2">
    <property type="entry name" value="GLUTATHIONE REDUCTASE"/>
    <property type="match status" value="1"/>
</dbReference>
<feature type="active site" description="Proton acceptor" evidence="7">
    <location>
        <position position="444"/>
    </location>
</feature>
<evidence type="ECO:0000313" key="14">
    <source>
        <dbReference type="Proteomes" id="UP000270261"/>
    </source>
</evidence>
<accession>A0A426FTD5</accession>
<keyword evidence="8" id="KW-0547">Nucleotide-binding</keyword>
<dbReference type="GO" id="GO:0005829">
    <property type="term" value="C:cytosol"/>
    <property type="evidence" value="ECO:0007669"/>
    <property type="project" value="TreeGrafter"/>
</dbReference>
<evidence type="ECO:0000256" key="6">
    <source>
        <dbReference type="ARBA" id="ARBA00023284"/>
    </source>
</evidence>
<dbReference type="PRINTS" id="PR00368">
    <property type="entry name" value="FADPNR"/>
</dbReference>
<name>A0A426FTD5_9BURK</name>
<evidence type="ECO:0000256" key="9">
    <source>
        <dbReference type="PIRSR" id="PIRSR000350-4"/>
    </source>
</evidence>
<dbReference type="InterPro" id="IPR023753">
    <property type="entry name" value="FAD/NAD-binding_dom"/>
</dbReference>
<dbReference type="NCBIfam" id="NF004776">
    <property type="entry name" value="PRK06116.1"/>
    <property type="match status" value="1"/>
</dbReference>
<reference evidence="13 14" key="1">
    <citation type="submission" date="2018-11" db="EMBL/GenBank/DDBJ databases">
        <title>Genome sequencing of Lautropia sp. KCOM 2505 (= ChDC F240).</title>
        <authorList>
            <person name="Kook J.-K."/>
            <person name="Park S.-N."/>
            <person name="Lim Y.K."/>
        </authorList>
    </citation>
    <scope>NUCLEOTIDE SEQUENCE [LARGE SCALE GENOMIC DNA]</scope>
    <source>
        <strain evidence="13 14">KCOM 2505</strain>
    </source>
</reference>
<dbReference type="SUPFAM" id="SSF55424">
    <property type="entry name" value="FAD/NAD-linked reductases, dimerisation (C-terminal) domain"/>
    <property type="match status" value="1"/>
</dbReference>
<dbReference type="Pfam" id="PF07992">
    <property type="entry name" value="Pyr_redox_2"/>
    <property type="match status" value="1"/>
</dbReference>
<sequence>MTAEQQFDFDLFVIGGGSGGVRAARIAAQHGARVGIAEGFRYGGTCVIRGCVPKKLLVFASRFPQGFAESRGFGWEVPEVHFDWKKLVAAKNAEITRLEGAYSGNLDKAGVQRFAGYARFLGPNQLEITTADGRKTVSSRDILIATGGEPVMPDDLPGVELAISSNEVFDLPEFPRRIAVVGGGYIGVEFAGIFSGLGAQVTQIHRGPRVLRGFDVQMADLIVEAYREKGIDMRMNTTLQRLDRQPDGSIRITLHDDSTLDVDQVLIATGRRPATRNLGLENVGVETGKQGEIIVDRLSRTNMPGIYAVGDVTGTVALTPVAIRQGHAFADTTFGEKPWVADLDFIPTAIFSTPELGTVGLNEEQAVERYPLVDVYRTSFRTLKATLSGTQERVHQKILVDPCTDKVLGVQLLGPDSAETVQIIATLMRMGVTKRDLDQTMPLHPSSAEELMTMRTPATRHRRHLHRQKVLCKDC</sequence>
<keyword evidence="2 10" id="KW-0285">Flavoprotein</keyword>
<keyword evidence="5" id="KW-1015">Disulfide bond</keyword>
<comment type="similarity">
    <text evidence="1 10">Belongs to the class-I pyridine nucleotide-disulfide oxidoreductase family.</text>
</comment>
<feature type="binding site" evidence="8">
    <location>
        <position position="55"/>
    </location>
    <ligand>
        <name>FAD</name>
        <dbReference type="ChEBI" id="CHEBI:57692"/>
    </ligand>
</feature>
<feature type="binding site" evidence="8">
    <location>
        <position position="311"/>
    </location>
    <ligand>
        <name>FAD</name>
        <dbReference type="ChEBI" id="CHEBI:57692"/>
    </ligand>
</feature>
<evidence type="ECO:0000256" key="10">
    <source>
        <dbReference type="RuleBase" id="RU003691"/>
    </source>
</evidence>
<evidence type="ECO:0000256" key="1">
    <source>
        <dbReference type="ARBA" id="ARBA00007532"/>
    </source>
</evidence>
<dbReference type="GO" id="GO:0004362">
    <property type="term" value="F:glutathione-disulfide reductase (NADPH) activity"/>
    <property type="evidence" value="ECO:0007669"/>
    <property type="project" value="UniProtKB-EC"/>
</dbReference>
<dbReference type="InterPro" id="IPR001100">
    <property type="entry name" value="Pyr_nuc-diS_OxRdtase"/>
</dbReference>
<comment type="cofactor">
    <cofactor evidence="8">
        <name>FAD</name>
        <dbReference type="ChEBI" id="CHEBI:57692"/>
    </cofactor>
    <text evidence="8">Binds 1 FAD per subunit.</text>
</comment>
<dbReference type="Gene3D" id="3.50.50.60">
    <property type="entry name" value="FAD/NAD(P)-binding domain"/>
    <property type="match status" value="2"/>
</dbReference>
<feature type="disulfide bond" description="Redox-active" evidence="9">
    <location>
        <begin position="46"/>
        <end position="51"/>
    </location>
</feature>
<keyword evidence="14" id="KW-1185">Reference proteome</keyword>
<dbReference type="GO" id="GO:0050660">
    <property type="term" value="F:flavin adenine dinucleotide binding"/>
    <property type="evidence" value="ECO:0007669"/>
    <property type="project" value="InterPro"/>
</dbReference>
<dbReference type="SUPFAM" id="SSF51905">
    <property type="entry name" value="FAD/NAD(P)-binding domain"/>
    <property type="match status" value="1"/>
</dbReference>
<dbReference type="PIRSF" id="PIRSF000350">
    <property type="entry name" value="Mercury_reductase_MerA"/>
    <property type="match status" value="1"/>
</dbReference>
<feature type="binding site" evidence="8">
    <location>
        <begin position="182"/>
        <end position="189"/>
    </location>
    <ligand>
        <name>NAD(+)</name>
        <dbReference type="ChEBI" id="CHEBI:57540"/>
    </ligand>
</feature>
<dbReference type="InterPro" id="IPR004099">
    <property type="entry name" value="Pyr_nucl-diS_OxRdtase_dimer"/>
</dbReference>
<keyword evidence="8" id="KW-0520">NAD</keyword>
<feature type="domain" description="FAD/NAD(P)-binding" evidence="12">
    <location>
        <begin position="9"/>
        <end position="326"/>
    </location>
</feature>
<evidence type="ECO:0000256" key="2">
    <source>
        <dbReference type="ARBA" id="ARBA00022630"/>
    </source>
</evidence>
<dbReference type="EC" id="1.8.1.7" evidence="13"/>
<dbReference type="InterPro" id="IPR046952">
    <property type="entry name" value="GSHR/TRXR-like"/>
</dbReference>
<dbReference type="Pfam" id="PF02852">
    <property type="entry name" value="Pyr_redox_dim"/>
    <property type="match status" value="1"/>
</dbReference>
<dbReference type="InterPro" id="IPR016156">
    <property type="entry name" value="FAD/NAD-linked_Rdtase_dimer_sf"/>
</dbReference>
<evidence type="ECO:0000259" key="12">
    <source>
        <dbReference type="Pfam" id="PF07992"/>
    </source>
</evidence>
<dbReference type="Proteomes" id="UP000270261">
    <property type="component" value="Unassembled WGS sequence"/>
</dbReference>
<dbReference type="AlphaFoldDB" id="A0A426FTD5"/>
<evidence type="ECO:0000259" key="11">
    <source>
        <dbReference type="Pfam" id="PF02852"/>
    </source>
</evidence>
<organism evidence="13 14">
    <name type="scientific">Lautropia dentalis</name>
    <dbReference type="NCBI Taxonomy" id="2490857"/>
    <lineage>
        <taxon>Bacteria</taxon>
        <taxon>Pseudomonadati</taxon>
        <taxon>Pseudomonadota</taxon>
        <taxon>Betaproteobacteria</taxon>
        <taxon>Burkholderiales</taxon>
        <taxon>Burkholderiaceae</taxon>
        <taxon>Lautropia</taxon>
    </lineage>
</organism>
<dbReference type="GO" id="GO:0045454">
    <property type="term" value="P:cell redox homeostasis"/>
    <property type="evidence" value="ECO:0007669"/>
    <property type="project" value="InterPro"/>
</dbReference>
<feature type="domain" description="Pyridine nucleotide-disulphide oxidoreductase dimerisation" evidence="11">
    <location>
        <begin position="346"/>
        <end position="454"/>
    </location>
</feature>
<dbReference type="EMBL" id="RRUE01000001">
    <property type="protein sequence ID" value="RRN45946.1"/>
    <property type="molecule type" value="Genomic_DNA"/>
</dbReference>
<evidence type="ECO:0000256" key="5">
    <source>
        <dbReference type="ARBA" id="ARBA00023157"/>
    </source>
</evidence>
<evidence type="ECO:0000256" key="4">
    <source>
        <dbReference type="ARBA" id="ARBA00023002"/>
    </source>
</evidence>
<dbReference type="InterPro" id="IPR012999">
    <property type="entry name" value="Pyr_OxRdtase_I_AS"/>
</dbReference>
<dbReference type="PANTHER" id="PTHR42737">
    <property type="entry name" value="GLUTATHIONE REDUCTASE"/>
    <property type="match status" value="1"/>
</dbReference>
<keyword evidence="6 10" id="KW-0676">Redox-active center</keyword>
<dbReference type="OrthoDB" id="178496at2"/>
<gene>
    <name evidence="13" type="ORF">EHV23_07535</name>
</gene>
<feature type="binding site" evidence="8">
    <location>
        <position position="270"/>
    </location>
    <ligand>
        <name>NAD(+)</name>
        <dbReference type="ChEBI" id="CHEBI:57540"/>
    </ligand>
</feature>
<dbReference type="PROSITE" id="PS00076">
    <property type="entry name" value="PYRIDINE_REDOX_1"/>
    <property type="match status" value="1"/>
</dbReference>
<dbReference type="GO" id="GO:0006749">
    <property type="term" value="P:glutathione metabolic process"/>
    <property type="evidence" value="ECO:0007669"/>
    <property type="project" value="TreeGrafter"/>
</dbReference>
<dbReference type="InterPro" id="IPR036188">
    <property type="entry name" value="FAD/NAD-bd_sf"/>
</dbReference>
<evidence type="ECO:0000256" key="8">
    <source>
        <dbReference type="PIRSR" id="PIRSR000350-3"/>
    </source>
</evidence>
<keyword evidence="4 10" id="KW-0560">Oxidoreductase</keyword>
<protein>
    <submittedName>
        <fullName evidence="13">Glutathione-disulfide reductase</fullName>
        <ecNumber evidence="13">1.8.1.7</ecNumber>
    </submittedName>
</protein>
<keyword evidence="3 8" id="KW-0274">FAD</keyword>
<evidence type="ECO:0000256" key="7">
    <source>
        <dbReference type="PIRSR" id="PIRSR000350-2"/>
    </source>
</evidence>
<evidence type="ECO:0000256" key="3">
    <source>
        <dbReference type="ARBA" id="ARBA00022827"/>
    </source>
</evidence>